<evidence type="ECO:0000256" key="1">
    <source>
        <dbReference type="SAM" id="MobiDB-lite"/>
    </source>
</evidence>
<evidence type="ECO:0000313" key="4">
    <source>
        <dbReference type="Proteomes" id="UP000193648"/>
    </source>
</evidence>
<dbReference type="SUPFAM" id="SSF50729">
    <property type="entry name" value="PH domain-like"/>
    <property type="match status" value="1"/>
</dbReference>
<accession>A0A1Y2GPQ5</accession>
<dbReference type="RefSeq" id="XP_021881602.1">
    <property type="nucleotide sequence ID" value="XM_022028766.1"/>
</dbReference>
<dbReference type="Gene3D" id="2.30.29.30">
    <property type="entry name" value="Pleckstrin-homology domain (PH domain)/Phosphotyrosine-binding domain (PTB)"/>
    <property type="match status" value="1"/>
</dbReference>
<dbReference type="PROSITE" id="PS50003">
    <property type="entry name" value="PH_DOMAIN"/>
    <property type="match status" value="1"/>
</dbReference>
<reference evidence="3 4" key="1">
    <citation type="submission" date="2016-07" db="EMBL/GenBank/DDBJ databases">
        <title>Pervasive Adenine N6-methylation of Active Genes in Fungi.</title>
        <authorList>
            <consortium name="DOE Joint Genome Institute"/>
            <person name="Mondo S.J."/>
            <person name="Dannebaum R.O."/>
            <person name="Kuo R.C."/>
            <person name="Labutti K."/>
            <person name="Haridas S."/>
            <person name="Kuo A."/>
            <person name="Salamov A."/>
            <person name="Ahrendt S.R."/>
            <person name="Lipzen A."/>
            <person name="Sullivan W."/>
            <person name="Andreopoulos W.B."/>
            <person name="Clum A."/>
            <person name="Lindquist E."/>
            <person name="Daum C."/>
            <person name="Ramamoorthy G.K."/>
            <person name="Gryganskyi A."/>
            <person name="Culley D."/>
            <person name="Magnuson J.K."/>
            <person name="James T.Y."/>
            <person name="O'Malley M.A."/>
            <person name="Stajich J.E."/>
            <person name="Spatafora J.W."/>
            <person name="Visel A."/>
            <person name="Grigoriev I.V."/>
        </authorList>
    </citation>
    <scope>NUCLEOTIDE SEQUENCE [LARGE SCALE GENOMIC DNA]</scope>
    <source>
        <strain evidence="3 4">NRRL 3116</strain>
    </source>
</reference>
<dbReference type="CDD" id="cd00821">
    <property type="entry name" value="PH"/>
    <property type="match status" value="1"/>
</dbReference>
<feature type="region of interest" description="Disordered" evidence="1">
    <location>
        <begin position="56"/>
        <end position="81"/>
    </location>
</feature>
<dbReference type="AlphaFoldDB" id="A0A1Y2GPQ5"/>
<dbReference type="STRING" id="64571.A0A1Y2GPQ5"/>
<keyword evidence="4" id="KW-1185">Reference proteome</keyword>
<comment type="caution">
    <text evidence="3">The sequence shown here is derived from an EMBL/GenBank/DDBJ whole genome shotgun (WGS) entry which is preliminary data.</text>
</comment>
<evidence type="ECO:0000313" key="3">
    <source>
        <dbReference type="EMBL" id="ORZ16667.1"/>
    </source>
</evidence>
<sequence length="715" mass="79331">MQNDTFKRFSKDLQEALVVPVNYLNKKTKKPVTIGNGEDQGIIGKKKPSGLPALTIGTPNSLKDYSGSSDRFSSKSRSNSASDCVSLHNFSLSTISKTSYDDNHSFTSSNGSNLGLAGCSQQQFQSQSLGRRSRASSFLRSPLSPGVFGSNHGVGGGGSHGRIFPDLSEEPALVHCPVSVASIDQFSPDRQVWVRDCLNQGNNKRSASTQQLRLSQFNNVLKSGRAWDTMEGHLIHSRDDLITSRLSFAKTGYNNLNEATGLVLVKLMQVSNRASSKIHDIECILRIGSVERMSHPSRSFKDSPGNTATMNEVFLFDVDKPFQLELEVKGTPVATKFGTMAGFSSTQTVHLGRLTLSLPLESMEKSIRTYKLQRVVSTEGSQPTGIKVHYKEKADYEIVIMIGVHVLQEPIEDRRWETDCLYEGDLTVMTRGSRMGSWKRYWAVLQGSAFKLYDAEYQLKRDPIAVIRLAHILDVQPPDYDKVDVSSNCFSLIIASDGVNMSNASEFDLTDMDYKLYAFTDSAFLYDEWIVRFEGALDQYRENIQRRNEVMSAKRDRRRRSMIGVTYPSMDQICTNANLKQYANINAKKFPVGNSTLKAKVTELERHLTGLKEGLFLEYYQLYGLQEKSRLEKSTVPTMMINAGSFAITTPATDKMAMTTSVMTATAQIPIIRAIRLKDLAPTIAAITPLSSSLQDISVTASSIVSPPIFTPSTS</sequence>
<evidence type="ECO:0000259" key="2">
    <source>
        <dbReference type="PROSITE" id="PS50003"/>
    </source>
</evidence>
<dbReference type="OrthoDB" id="2119658at2759"/>
<dbReference type="GeneID" id="33570609"/>
<feature type="compositionally biased region" description="Low complexity" evidence="1">
    <location>
        <begin position="66"/>
        <end position="81"/>
    </location>
</feature>
<organism evidence="3 4">
    <name type="scientific">Lobosporangium transversale</name>
    <dbReference type="NCBI Taxonomy" id="64571"/>
    <lineage>
        <taxon>Eukaryota</taxon>
        <taxon>Fungi</taxon>
        <taxon>Fungi incertae sedis</taxon>
        <taxon>Mucoromycota</taxon>
        <taxon>Mortierellomycotina</taxon>
        <taxon>Mortierellomycetes</taxon>
        <taxon>Mortierellales</taxon>
        <taxon>Mortierellaceae</taxon>
        <taxon>Lobosporangium</taxon>
    </lineage>
</organism>
<dbReference type="Proteomes" id="UP000193648">
    <property type="component" value="Unassembled WGS sequence"/>
</dbReference>
<protein>
    <recommendedName>
        <fullName evidence="2">PH domain-containing protein</fullName>
    </recommendedName>
</protein>
<name>A0A1Y2GPQ5_9FUNG</name>
<proteinExistence type="predicted"/>
<feature type="domain" description="PH" evidence="2">
    <location>
        <begin position="419"/>
        <end position="538"/>
    </location>
</feature>
<dbReference type="InterPro" id="IPR001849">
    <property type="entry name" value="PH_domain"/>
</dbReference>
<dbReference type="InterPro" id="IPR011993">
    <property type="entry name" value="PH-like_dom_sf"/>
</dbReference>
<gene>
    <name evidence="3" type="ORF">BCR41DRAFT_395945</name>
</gene>
<dbReference type="EMBL" id="MCFF01000017">
    <property type="protein sequence ID" value="ORZ16667.1"/>
    <property type="molecule type" value="Genomic_DNA"/>
</dbReference>
<dbReference type="SMART" id="SM00233">
    <property type="entry name" value="PH"/>
    <property type="match status" value="1"/>
</dbReference>
<dbReference type="InParanoid" id="A0A1Y2GPQ5"/>